<evidence type="ECO:0000256" key="3">
    <source>
        <dbReference type="SAM" id="MobiDB-lite"/>
    </source>
</evidence>
<feature type="domain" description="Sulfatase N-terminal" evidence="5">
    <location>
        <begin position="47"/>
        <end position="375"/>
    </location>
</feature>
<dbReference type="EMBL" id="JACHNU010000001">
    <property type="protein sequence ID" value="MBB4661234.1"/>
    <property type="molecule type" value="Genomic_DNA"/>
</dbReference>
<evidence type="ECO:0000256" key="1">
    <source>
        <dbReference type="ARBA" id="ARBA00022723"/>
    </source>
</evidence>
<feature type="compositionally biased region" description="Basic and acidic residues" evidence="3">
    <location>
        <begin position="480"/>
        <end position="491"/>
    </location>
</feature>
<keyword evidence="1" id="KW-0479">Metal-binding</keyword>
<feature type="region of interest" description="Disordered" evidence="3">
    <location>
        <begin position="469"/>
        <end position="506"/>
    </location>
</feature>
<dbReference type="AlphaFoldDB" id="A0A840IAU0"/>
<evidence type="ECO:0000313" key="6">
    <source>
        <dbReference type="EMBL" id="MBB4661234.1"/>
    </source>
</evidence>
<evidence type="ECO:0000256" key="2">
    <source>
        <dbReference type="ARBA" id="ARBA00022801"/>
    </source>
</evidence>
<dbReference type="GO" id="GO:0005737">
    <property type="term" value="C:cytoplasm"/>
    <property type="evidence" value="ECO:0007669"/>
    <property type="project" value="TreeGrafter"/>
</dbReference>
<dbReference type="Gene3D" id="3.40.720.10">
    <property type="entry name" value="Alkaline Phosphatase, subunit A"/>
    <property type="match status" value="1"/>
</dbReference>
<evidence type="ECO:0000259" key="5">
    <source>
        <dbReference type="Pfam" id="PF00884"/>
    </source>
</evidence>
<sequence>MGDQRRISRRALLRGGGASAGLAALGGAGLLSAAANAQAQEGERRRPNVVLVVLSGVRADYVGAYDDVFDDRDAKTPNLDKLSDQSLRWRYATPDGLGAVPMRRGLLTGMRSYPFRDWRRTAGMPAVPGFNKVYDFQPLLPELAAAAGIRTVYVTDNPTLDGPRFRPFVRRTGRLPLSSGFQPTERDYLLPLGGPVQRRREEPTTKTLRAGVRLIDELKGRQPFFLALDAFDPADAFTMPRQYRAGVGPLHDDVSLPKDHVYTDSIKVEAGDAVKREVRSRYAAEVEAIDKELGRLLDKIDDAGLADDTVVMVVSDGGVALGEQGVYGSPVGVWHRRAYHVPFMLRDPERRWAGDTSSWFVSTHDIPTTLLAFWGIVAPGKMQGEDLTTLLEEFDLPPRPYYTTAIDTHVVVGDRHFLLIGRADQDRWRLYEAEDEDDPDDLRTETVKSPTVLERLRRYALTAAGGTLPQFDDFSAIQPREPDPPDKRVADDGTLDEDEARANELR</sequence>
<evidence type="ECO:0000256" key="4">
    <source>
        <dbReference type="SAM" id="SignalP"/>
    </source>
</evidence>
<protein>
    <submittedName>
        <fullName evidence="6">Arylsulfatase A-like enzyme</fullName>
    </submittedName>
</protein>
<dbReference type="PANTHER" id="PTHR45953:SF1">
    <property type="entry name" value="IDURONATE 2-SULFATASE"/>
    <property type="match status" value="1"/>
</dbReference>
<dbReference type="PROSITE" id="PS51318">
    <property type="entry name" value="TAT"/>
    <property type="match status" value="1"/>
</dbReference>
<reference evidence="6 7" key="1">
    <citation type="submission" date="2020-08" db="EMBL/GenBank/DDBJ databases">
        <title>Genomic Encyclopedia of Archaeal and Bacterial Type Strains, Phase II (KMG-II): from individual species to whole genera.</title>
        <authorList>
            <person name="Goeker M."/>
        </authorList>
    </citation>
    <scope>NUCLEOTIDE SEQUENCE [LARGE SCALE GENOMIC DNA]</scope>
    <source>
        <strain evidence="6 7">DSM 23288</strain>
    </source>
</reference>
<dbReference type="RefSeq" id="WP_183339233.1">
    <property type="nucleotide sequence ID" value="NZ_JACHNU010000001.1"/>
</dbReference>
<dbReference type="Pfam" id="PF00884">
    <property type="entry name" value="Sulfatase"/>
    <property type="match status" value="1"/>
</dbReference>
<dbReference type="SUPFAM" id="SSF53649">
    <property type="entry name" value="Alkaline phosphatase-like"/>
    <property type="match status" value="1"/>
</dbReference>
<keyword evidence="4" id="KW-0732">Signal</keyword>
<dbReference type="InterPro" id="IPR017850">
    <property type="entry name" value="Alkaline_phosphatase_core_sf"/>
</dbReference>
<organism evidence="6 7">
    <name type="scientific">Conexibacter arvalis</name>
    <dbReference type="NCBI Taxonomy" id="912552"/>
    <lineage>
        <taxon>Bacteria</taxon>
        <taxon>Bacillati</taxon>
        <taxon>Actinomycetota</taxon>
        <taxon>Thermoleophilia</taxon>
        <taxon>Solirubrobacterales</taxon>
        <taxon>Conexibacteraceae</taxon>
        <taxon>Conexibacter</taxon>
    </lineage>
</organism>
<comment type="caution">
    <text evidence="6">The sequence shown here is derived from an EMBL/GenBank/DDBJ whole genome shotgun (WGS) entry which is preliminary data.</text>
</comment>
<feature type="chain" id="PRO_5032490527" evidence="4">
    <location>
        <begin position="40"/>
        <end position="506"/>
    </location>
</feature>
<dbReference type="InterPro" id="IPR000917">
    <property type="entry name" value="Sulfatase_N"/>
</dbReference>
<gene>
    <name evidence="6" type="ORF">BDZ31_000807</name>
</gene>
<feature type="signal peptide" evidence="4">
    <location>
        <begin position="1"/>
        <end position="39"/>
    </location>
</feature>
<evidence type="ECO:0000313" key="7">
    <source>
        <dbReference type="Proteomes" id="UP000585272"/>
    </source>
</evidence>
<proteinExistence type="predicted"/>
<dbReference type="GO" id="GO:0046872">
    <property type="term" value="F:metal ion binding"/>
    <property type="evidence" value="ECO:0007669"/>
    <property type="project" value="UniProtKB-KW"/>
</dbReference>
<name>A0A840IAU0_9ACTN</name>
<dbReference type="PANTHER" id="PTHR45953">
    <property type="entry name" value="IDURONATE 2-SULFATASE"/>
    <property type="match status" value="1"/>
</dbReference>
<keyword evidence="2" id="KW-0378">Hydrolase</keyword>
<dbReference type="Proteomes" id="UP000585272">
    <property type="component" value="Unassembled WGS sequence"/>
</dbReference>
<accession>A0A840IAU0</accession>
<dbReference type="InterPro" id="IPR006311">
    <property type="entry name" value="TAT_signal"/>
</dbReference>
<dbReference type="GO" id="GO:0008484">
    <property type="term" value="F:sulfuric ester hydrolase activity"/>
    <property type="evidence" value="ECO:0007669"/>
    <property type="project" value="TreeGrafter"/>
</dbReference>
<keyword evidence="7" id="KW-1185">Reference proteome</keyword>